<dbReference type="EMBL" id="BK015950">
    <property type="protein sequence ID" value="DAF86661.1"/>
    <property type="molecule type" value="Genomic_DNA"/>
</dbReference>
<sequence length="31" mass="3579">MVITTFLLLILFYKISIKKVAPLWTTIGKII</sequence>
<name>A0A8S5TWR4_9CAUD</name>
<protein>
    <submittedName>
        <fullName evidence="1">Uncharacterized protein</fullName>
    </submittedName>
</protein>
<accession>A0A8S5TWR4</accession>
<organism evidence="1">
    <name type="scientific">Myoviridae sp. ctXho31</name>
    <dbReference type="NCBI Taxonomy" id="2825122"/>
    <lineage>
        <taxon>Viruses</taxon>
        <taxon>Duplodnaviria</taxon>
        <taxon>Heunggongvirae</taxon>
        <taxon>Uroviricota</taxon>
        <taxon>Caudoviricetes</taxon>
    </lineage>
</organism>
<reference evidence="1" key="1">
    <citation type="journal article" date="2021" name="Proc. Natl. Acad. Sci. U.S.A.">
        <title>A Catalog of Tens of Thousands of Viruses from Human Metagenomes Reveals Hidden Associations with Chronic Diseases.</title>
        <authorList>
            <person name="Tisza M.J."/>
            <person name="Buck C.B."/>
        </authorList>
    </citation>
    <scope>NUCLEOTIDE SEQUENCE</scope>
    <source>
        <strain evidence="1">CtXho31</strain>
    </source>
</reference>
<evidence type="ECO:0000313" key="1">
    <source>
        <dbReference type="EMBL" id="DAF86661.1"/>
    </source>
</evidence>
<proteinExistence type="predicted"/>